<dbReference type="PROSITE" id="PS50112">
    <property type="entry name" value="PAS"/>
    <property type="match status" value="3"/>
</dbReference>
<dbReference type="InterPro" id="IPR005467">
    <property type="entry name" value="His_kinase_dom"/>
</dbReference>
<dbReference type="Gene3D" id="1.10.287.130">
    <property type="match status" value="1"/>
</dbReference>
<evidence type="ECO:0000259" key="10">
    <source>
        <dbReference type="PROSITE" id="PS50113"/>
    </source>
</evidence>
<feature type="domain" description="PAC" evidence="10">
    <location>
        <begin position="229"/>
        <end position="281"/>
    </location>
</feature>
<evidence type="ECO:0000259" key="8">
    <source>
        <dbReference type="PROSITE" id="PS50110"/>
    </source>
</evidence>
<evidence type="ECO:0000256" key="6">
    <source>
        <dbReference type="PROSITE-ProRule" id="PRU00169"/>
    </source>
</evidence>
<feature type="domain" description="PAS" evidence="9">
    <location>
        <begin position="155"/>
        <end position="225"/>
    </location>
</feature>
<gene>
    <name evidence="11" type="ORF">SAMN04488696_2064</name>
</gene>
<dbReference type="AlphaFoldDB" id="A0A1I4SXF3"/>
<dbReference type="SMART" id="SM00388">
    <property type="entry name" value="HisKA"/>
    <property type="match status" value="1"/>
</dbReference>
<dbReference type="InterPro" id="IPR036097">
    <property type="entry name" value="HisK_dim/P_sf"/>
</dbReference>
<dbReference type="GO" id="GO:0005886">
    <property type="term" value="C:plasma membrane"/>
    <property type="evidence" value="ECO:0007669"/>
    <property type="project" value="TreeGrafter"/>
</dbReference>
<dbReference type="GO" id="GO:0009927">
    <property type="term" value="F:histidine phosphotransfer kinase activity"/>
    <property type="evidence" value="ECO:0007669"/>
    <property type="project" value="TreeGrafter"/>
</dbReference>
<accession>A0A1I4SXF3</accession>
<dbReference type="SMART" id="SM00387">
    <property type="entry name" value="HATPase_c"/>
    <property type="match status" value="1"/>
</dbReference>
<evidence type="ECO:0000256" key="4">
    <source>
        <dbReference type="ARBA" id="ARBA00022679"/>
    </source>
</evidence>
<dbReference type="Gene3D" id="3.40.50.2300">
    <property type="match status" value="1"/>
</dbReference>
<evidence type="ECO:0000259" key="7">
    <source>
        <dbReference type="PROSITE" id="PS50109"/>
    </source>
</evidence>
<dbReference type="FunFam" id="3.30.565.10:FF:000006">
    <property type="entry name" value="Sensor histidine kinase WalK"/>
    <property type="match status" value="1"/>
</dbReference>
<keyword evidence="3 6" id="KW-0597">Phosphoprotein</keyword>
<dbReference type="NCBIfam" id="TIGR00229">
    <property type="entry name" value="sensory_box"/>
    <property type="match status" value="3"/>
</dbReference>
<dbReference type="InterPro" id="IPR000700">
    <property type="entry name" value="PAS-assoc_C"/>
</dbReference>
<keyword evidence="5" id="KW-0418">Kinase</keyword>
<dbReference type="Pfam" id="PF00512">
    <property type="entry name" value="HisKA"/>
    <property type="match status" value="1"/>
</dbReference>
<organism evidence="11 12">
    <name type="scientific">Methanolobus profundi</name>
    <dbReference type="NCBI Taxonomy" id="487685"/>
    <lineage>
        <taxon>Archaea</taxon>
        <taxon>Methanobacteriati</taxon>
        <taxon>Methanobacteriota</taxon>
        <taxon>Stenosarchaea group</taxon>
        <taxon>Methanomicrobia</taxon>
        <taxon>Methanosarcinales</taxon>
        <taxon>Methanosarcinaceae</taxon>
        <taxon>Methanolobus</taxon>
    </lineage>
</organism>
<evidence type="ECO:0000313" key="12">
    <source>
        <dbReference type="Proteomes" id="UP000198535"/>
    </source>
</evidence>
<dbReference type="InterPro" id="IPR001610">
    <property type="entry name" value="PAC"/>
</dbReference>
<dbReference type="CDD" id="cd00130">
    <property type="entry name" value="PAS"/>
    <property type="match status" value="3"/>
</dbReference>
<keyword evidence="12" id="KW-1185">Reference proteome</keyword>
<dbReference type="Gene3D" id="3.30.450.20">
    <property type="entry name" value="PAS domain"/>
    <property type="match status" value="3"/>
</dbReference>
<dbReference type="CDD" id="cd00082">
    <property type="entry name" value="HisKA"/>
    <property type="match status" value="1"/>
</dbReference>
<dbReference type="SUPFAM" id="SSF55785">
    <property type="entry name" value="PYP-like sensor domain (PAS domain)"/>
    <property type="match status" value="3"/>
</dbReference>
<dbReference type="GO" id="GO:0000155">
    <property type="term" value="F:phosphorelay sensor kinase activity"/>
    <property type="evidence" value="ECO:0007669"/>
    <property type="project" value="InterPro"/>
</dbReference>
<protein>
    <recommendedName>
        <fullName evidence="2">histidine kinase</fullName>
        <ecNumber evidence="2">2.7.13.3</ecNumber>
    </recommendedName>
</protein>
<feature type="domain" description="PAC" evidence="10">
    <location>
        <begin position="357"/>
        <end position="409"/>
    </location>
</feature>
<evidence type="ECO:0000259" key="9">
    <source>
        <dbReference type="PROSITE" id="PS50112"/>
    </source>
</evidence>
<feature type="domain" description="Histidine kinase" evidence="7">
    <location>
        <begin position="547"/>
        <end position="766"/>
    </location>
</feature>
<dbReference type="PANTHER" id="PTHR43047:SF72">
    <property type="entry name" value="OSMOSENSING HISTIDINE PROTEIN KINASE SLN1"/>
    <property type="match status" value="1"/>
</dbReference>
<dbReference type="Proteomes" id="UP000198535">
    <property type="component" value="Unassembled WGS sequence"/>
</dbReference>
<feature type="modified residue" description="4-aspartylphosphate" evidence="6">
    <location>
        <position position="52"/>
    </location>
</feature>
<dbReference type="InterPro" id="IPR004358">
    <property type="entry name" value="Sig_transdc_His_kin-like_C"/>
</dbReference>
<dbReference type="PROSITE" id="PS50113">
    <property type="entry name" value="PAC"/>
    <property type="match status" value="2"/>
</dbReference>
<dbReference type="CDD" id="cd16922">
    <property type="entry name" value="HATPase_EvgS-ArcB-TorS-like"/>
    <property type="match status" value="1"/>
</dbReference>
<comment type="catalytic activity">
    <reaction evidence="1">
        <text>ATP + protein L-histidine = ADP + protein N-phospho-L-histidine.</text>
        <dbReference type="EC" id="2.7.13.3"/>
    </reaction>
</comment>
<dbReference type="PANTHER" id="PTHR43047">
    <property type="entry name" value="TWO-COMPONENT HISTIDINE PROTEIN KINASE"/>
    <property type="match status" value="1"/>
</dbReference>
<evidence type="ECO:0000256" key="2">
    <source>
        <dbReference type="ARBA" id="ARBA00012438"/>
    </source>
</evidence>
<dbReference type="InterPro" id="IPR001789">
    <property type="entry name" value="Sig_transdc_resp-reg_receiver"/>
</dbReference>
<dbReference type="Gene3D" id="3.30.565.10">
    <property type="entry name" value="Histidine kinase-like ATPase, C-terminal domain"/>
    <property type="match status" value="1"/>
</dbReference>
<feature type="domain" description="PAS" evidence="9">
    <location>
        <begin position="410"/>
        <end position="480"/>
    </location>
</feature>
<dbReference type="EMBL" id="FOUJ01000004">
    <property type="protein sequence ID" value="SFM69059.1"/>
    <property type="molecule type" value="Genomic_DNA"/>
</dbReference>
<dbReference type="EC" id="2.7.13.3" evidence="2"/>
<dbReference type="InterPro" id="IPR013655">
    <property type="entry name" value="PAS_fold_3"/>
</dbReference>
<dbReference type="SUPFAM" id="SSF52172">
    <property type="entry name" value="CheY-like"/>
    <property type="match status" value="1"/>
</dbReference>
<dbReference type="PROSITE" id="PS50109">
    <property type="entry name" value="HIS_KIN"/>
    <property type="match status" value="1"/>
</dbReference>
<dbReference type="InterPro" id="IPR011006">
    <property type="entry name" value="CheY-like_superfamily"/>
</dbReference>
<dbReference type="InterPro" id="IPR000014">
    <property type="entry name" value="PAS"/>
</dbReference>
<dbReference type="RefSeq" id="WP_091936613.1">
    <property type="nucleotide sequence ID" value="NZ_FOUJ01000004.1"/>
</dbReference>
<keyword evidence="4" id="KW-0808">Transferase</keyword>
<evidence type="ECO:0000256" key="5">
    <source>
        <dbReference type="ARBA" id="ARBA00022777"/>
    </source>
</evidence>
<name>A0A1I4SXF3_9EURY</name>
<dbReference type="InterPro" id="IPR003594">
    <property type="entry name" value="HATPase_dom"/>
</dbReference>
<dbReference type="Pfam" id="PF02518">
    <property type="entry name" value="HATPase_c"/>
    <property type="match status" value="1"/>
</dbReference>
<feature type="domain" description="PAS" evidence="9">
    <location>
        <begin position="282"/>
        <end position="353"/>
    </location>
</feature>
<dbReference type="Pfam" id="PF13426">
    <property type="entry name" value="PAS_9"/>
    <property type="match status" value="2"/>
</dbReference>
<dbReference type="OrthoDB" id="3369at2157"/>
<dbReference type="InterPro" id="IPR003661">
    <property type="entry name" value="HisK_dim/P_dom"/>
</dbReference>
<dbReference type="SMART" id="SM00086">
    <property type="entry name" value="PAC"/>
    <property type="match status" value="3"/>
</dbReference>
<feature type="domain" description="Response regulatory" evidence="8">
    <location>
        <begin position="1"/>
        <end position="120"/>
    </location>
</feature>
<dbReference type="SUPFAM" id="SSF55874">
    <property type="entry name" value="ATPase domain of HSP90 chaperone/DNA topoisomerase II/histidine kinase"/>
    <property type="match status" value="1"/>
</dbReference>
<sequence length="766" mass="86235">MGPVVFVAKNGSGNKSLFNSMIENDLDVVEVTPCTSVLTMLETTIPDIIVIDEDINDPEAYRVCQQIKFSEKYHFIPVIFIGVSSFSGDHKLRLIGSGADDYFEGPFDNTSIVTYLNAHLEKRRNFPWMIDKHNKLKEEVEKNGSIEPTCLDPEDEELFKATFQQSAVGIAQMTLEGNFQKVNERFCEIVGYTREELLSMNFLDITYPDRSGAESKMVNKLLEGELDSFEIEKRYIHKKGHLVWVKLYTSVSRDGSGNITSAFAIVADISKQKKAESLLYESESIFRIMYESSGIGIVRMSFNDKVIEQANGAFCKMLGYTEDELIGKHLRDISYFEDLPANIDQQNQLIAGEISSIQMEKRYLHKDGSPVWALLNSNIIFDEQGTPLYYVGNILDITEIKRSQKLLKESEAKYRKYVDNSPYPIFVANSTGRFIDSNPAASYVMGYTKEEIASMSIPDICAPESVDKAVNHFNKVKSGELAFDEFLFMKKDGTRFYMQVEAVKLDEDTFLGICVDTTERKQTEKMLVQAKLLAEDASKSKSEFVANISHELRTPLNIVIGYSDVLLSDMSGELNEKQRKYANNVKNAGSNLLEIVNSLIYIAEIEAGDWDIHLSKFDMLPVIEDMKKLTRATAFKKGVSLDFDVGYDIDGTIADKSKFMILLHHIIGNSIKFTPSGGSIKVRIERSGTYVLVTVTDTGIGIPEEKQEQLFDPFVQLDWSHARSYSGMGIGLALVKELIDMHGGKIFLESRVGEGTTISFTIPQDR</sequence>
<dbReference type="STRING" id="487685.SAMN04488696_2064"/>
<dbReference type="InterPro" id="IPR036890">
    <property type="entry name" value="HATPase_C_sf"/>
</dbReference>
<evidence type="ECO:0000256" key="3">
    <source>
        <dbReference type="ARBA" id="ARBA00022553"/>
    </source>
</evidence>
<dbReference type="Pfam" id="PF08447">
    <property type="entry name" value="PAS_3"/>
    <property type="match status" value="1"/>
</dbReference>
<proteinExistence type="predicted"/>
<evidence type="ECO:0000256" key="1">
    <source>
        <dbReference type="ARBA" id="ARBA00000085"/>
    </source>
</evidence>
<dbReference type="SMART" id="SM00091">
    <property type="entry name" value="PAS"/>
    <property type="match status" value="3"/>
</dbReference>
<dbReference type="PROSITE" id="PS50110">
    <property type="entry name" value="RESPONSE_REGULATORY"/>
    <property type="match status" value="1"/>
</dbReference>
<dbReference type="SUPFAM" id="SSF47384">
    <property type="entry name" value="Homodimeric domain of signal transducing histidine kinase"/>
    <property type="match status" value="1"/>
</dbReference>
<dbReference type="InterPro" id="IPR035965">
    <property type="entry name" value="PAS-like_dom_sf"/>
</dbReference>
<reference evidence="12" key="1">
    <citation type="submission" date="2016-10" db="EMBL/GenBank/DDBJ databases">
        <authorList>
            <person name="Varghese N."/>
            <person name="Submissions S."/>
        </authorList>
    </citation>
    <scope>NUCLEOTIDE SEQUENCE [LARGE SCALE GENOMIC DNA]</scope>
    <source>
        <strain evidence="12">Mob M</strain>
    </source>
</reference>
<dbReference type="PRINTS" id="PR00344">
    <property type="entry name" value="BCTRLSENSOR"/>
</dbReference>
<evidence type="ECO:0000313" key="11">
    <source>
        <dbReference type="EMBL" id="SFM69059.1"/>
    </source>
</evidence>